<dbReference type="EMBL" id="JAGTJJ010000004">
    <property type="protein sequence ID" value="MDC3981357.1"/>
    <property type="molecule type" value="Genomic_DNA"/>
</dbReference>
<evidence type="ECO:0000313" key="3">
    <source>
        <dbReference type="EMBL" id="MDC3981357.1"/>
    </source>
</evidence>
<feature type="chain" id="PRO_5040793452" description="Rhamnogalacturonase A/B/Epimerase-like pectate lyase domain-containing protein" evidence="1">
    <location>
        <begin position="16"/>
        <end position="545"/>
    </location>
</feature>
<dbReference type="InterPro" id="IPR011050">
    <property type="entry name" value="Pectin_lyase_fold/virulence"/>
</dbReference>
<dbReference type="AlphaFoldDB" id="A0A9X3WZM9"/>
<feature type="domain" description="Rhamnogalacturonase A/B/Epimerase-like pectate lyase" evidence="2">
    <location>
        <begin position="87"/>
        <end position="156"/>
    </location>
</feature>
<keyword evidence="1" id="KW-0732">Signal</keyword>
<reference evidence="3 4" key="1">
    <citation type="submission" date="2021-04" db="EMBL/GenBank/DDBJ databases">
        <title>Genome analysis of Polyangium sp.</title>
        <authorList>
            <person name="Li Y."/>
            <person name="Wang J."/>
        </authorList>
    </citation>
    <scope>NUCLEOTIDE SEQUENCE [LARGE SCALE GENOMIC DNA]</scope>
    <source>
        <strain evidence="3 4">SDU14</strain>
    </source>
</reference>
<dbReference type="RefSeq" id="WP_272419842.1">
    <property type="nucleotide sequence ID" value="NZ_JAGTJJ010000004.1"/>
</dbReference>
<keyword evidence="4" id="KW-1185">Reference proteome</keyword>
<dbReference type="Pfam" id="PF12708">
    <property type="entry name" value="Pect-lyase_RHGA_epim"/>
    <property type="match status" value="1"/>
</dbReference>
<protein>
    <recommendedName>
        <fullName evidence="2">Rhamnogalacturonase A/B/Epimerase-like pectate lyase domain-containing protein</fullName>
    </recommendedName>
</protein>
<evidence type="ECO:0000313" key="4">
    <source>
        <dbReference type="Proteomes" id="UP001151081"/>
    </source>
</evidence>
<comment type="caution">
    <text evidence="3">The sequence shown here is derived from an EMBL/GenBank/DDBJ whole genome shotgun (WGS) entry which is preliminary data.</text>
</comment>
<sequence>MRPLLGLLAFLPCLAACSDEPPGADAPPAPDAGTDAGPASFRSALYPEDWTPSFTDAEGHFLHDFSYAGYHHAEAPPGAPAAAPTFDVVTHGADPTGQTDATLAVQAAIDEAAAQGGGIVTFPEGLYRIDDKLVVAASGVVLRGAGPAKSRLHFTRSAGMSYDAHLAFVGKAEPNLELPLAADAISRADVVEVENAEDLAPGDDVLLGFVITPAFIEEHGMTGTWTAFNDTWQPFFRRTVVAVDKAQTPHRITLDAPLRYPAKLRDGASLRRVTGLIRECGVESLGVSNAVSWAEAWAESQVHAIDLRRVVDCWIKDVASFPSPTAPAEGPGSGAHLASGGILLEEATRVTVDHVSLGLAQNRGGGGNGYLLEIRRSNEILVADSEGDGGRHNFIQNWGFGTTGCVFLRGKSRNGKSLTDMNDASGFTGLSEFHHSLATANLIDASTFDDGFSIVNRGDESTGAGHTGTENVLWNNRGKGALRSLQFGTGYVIGTEGLYVTTASPLPMAEGTMPVDWVEALDEGDTLDPPSLYEDQLRRRRARLR</sequence>
<organism evidence="3 4">
    <name type="scientific">Polyangium jinanense</name>
    <dbReference type="NCBI Taxonomy" id="2829994"/>
    <lineage>
        <taxon>Bacteria</taxon>
        <taxon>Pseudomonadati</taxon>
        <taxon>Myxococcota</taxon>
        <taxon>Polyangia</taxon>
        <taxon>Polyangiales</taxon>
        <taxon>Polyangiaceae</taxon>
        <taxon>Polyangium</taxon>
    </lineage>
</organism>
<evidence type="ECO:0000259" key="2">
    <source>
        <dbReference type="Pfam" id="PF12708"/>
    </source>
</evidence>
<dbReference type="Gene3D" id="2.160.20.10">
    <property type="entry name" value="Single-stranded right-handed beta-helix, Pectin lyase-like"/>
    <property type="match status" value="1"/>
</dbReference>
<accession>A0A9X3WZM9</accession>
<gene>
    <name evidence="3" type="ORF">KEG57_12660</name>
</gene>
<dbReference type="SUPFAM" id="SSF51126">
    <property type="entry name" value="Pectin lyase-like"/>
    <property type="match status" value="1"/>
</dbReference>
<proteinExistence type="predicted"/>
<name>A0A9X3WZM9_9BACT</name>
<evidence type="ECO:0000256" key="1">
    <source>
        <dbReference type="SAM" id="SignalP"/>
    </source>
</evidence>
<feature type="signal peptide" evidence="1">
    <location>
        <begin position="1"/>
        <end position="15"/>
    </location>
</feature>
<dbReference type="InterPro" id="IPR012334">
    <property type="entry name" value="Pectin_lyas_fold"/>
</dbReference>
<dbReference type="InterPro" id="IPR024535">
    <property type="entry name" value="RHGA/B-epi-like_pectate_lyase"/>
</dbReference>
<dbReference type="Proteomes" id="UP001151081">
    <property type="component" value="Unassembled WGS sequence"/>
</dbReference>